<evidence type="ECO:0000313" key="4">
    <source>
        <dbReference type="Proteomes" id="UP000481037"/>
    </source>
</evidence>
<dbReference type="EMBL" id="WKJM01000026">
    <property type="protein sequence ID" value="MRX10934.1"/>
    <property type="molecule type" value="Genomic_DNA"/>
</dbReference>
<proteinExistence type="predicted"/>
<reference evidence="3 4" key="1">
    <citation type="submission" date="2019-11" db="EMBL/GenBank/DDBJ databases">
        <title>Novel species isolated from a subtropical stream in China.</title>
        <authorList>
            <person name="Lu H."/>
        </authorList>
    </citation>
    <scope>NUCLEOTIDE SEQUENCE [LARGE SCALE GENOMIC DNA]</scope>
    <source>
        <strain evidence="3 4">FT25W</strain>
    </source>
</reference>
<dbReference type="Proteomes" id="UP000481037">
    <property type="component" value="Unassembled WGS sequence"/>
</dbReference>
<protein>
    <submittedName>
        <fullName evidence="3">Uncharacterized protein</fullName>
    </submittedName>
</protein>
<evidence type="ECO:0000256" key="2">
    <source>
        <dbReference type="SAM" id="MobiDB-lite"/>
    </source>
</evidence>
<evidence type="ECO:0000313" key="3">
    <source>
        <dbReference type="EMBL" id="MRX10934.1"/>
    </source>
</evidence>
<keyword evidence="4" id="KW-1185">Reference proteome</keyword>
<gene>
    <name evidence="3" type="ORF">GJ697_24230</name>
</gene>
<comment type="caution">
    <text evidence="3">The sequence shown here is derived from an EMBL/GenBank/DDBJ whole genome shotgun (WGS) entry which is preliminary data.</text>
</comment>
<evidence type="ECO:0000256" key="1">
    <source>
        <dbReference type="SAM" id="Coils"/>
    </source>
</evidence>
<keyword evidence="1" id="KW-0175">Coiled coil</keyword>
<feature type="compositionally biased region" description="Low complexity" evidence="2">
    <location>
        <begin position="104"/>
        <end position="117"/>
    </location>
</feature>
<dbReference type="RefSeq" id="WP_154368830.1">
    <property type="nucleotide sequence ID" value="NZ_WKJM01000026.1"/>
</dbReference>
<name>A0A6L5QM96_9BURK</name>
<feature type="compositionally biased region" description="Low complexity" evidence="2">
    <location>
        <begin position="139"/>
        <end position="158"/>
    </location>
</feature>
<dbReference type="AlphaFoldDB" id="A0A6L5QM96"/>
<accession>A0A6L5QM96</accession>
<sequence>MLPISTFSFSSTFDVKSDAFQDLLQKQLDRAKKNAAAIDGLSRRADLDQKALARQRVKEIKEQIESLRRMLMLFGGKDAKAVLQQLKQLASQLKQAADILKTPSGSSVSDTAASTSVPDAGTEAPATETTDAYAEGRNAYAAQQASADADAVQVPSSSYDAQGEEDAKQVEAVSQSLKALRAMLEKQVRKQEHHG</sequence>
<feature type="coiled-coil region" evidence="1">
    <location>
        <begin position="50"/>
        <end position="99"/>
    </location>
</feature>
<feature type="region of interest" description="Disordered" evidence="2">
    <location>
        <begin position="101"/>
        <end position="173"/>
    </location>
</feature>
<organism evidence="3 4">
    <name type="scientific">Duganella alba</name>
    <dbReference type="NCBI Taxonomy" id="2666081"/>
    <lineage>
        <taxon>Bacteria</taxon>
        <taxon>Pseudomonadati</taxon>
        <taxon>Pseudomonadota</taxon>
        <taxon>Betaproteobacteria</taxon>
        <taxon>Burkholderiales</taxon>
        <taxon>Oxalobacteraceae</taxon>
        <taxon>Telluria group</taxon>
        <taxon>Duganella</taxon>
    </lineage>
</organism>